<name>A0A2S7RW24_ENTMU</name>
<sequence>MIKNNMGEQIFIDKGGYMKKRLWLGVLVVIILGGIGGKIYIDKREEDLQELLEIQKDLANYVYNNYRLYTTNDEETDRFTQEYSNGDLTTEEYVEKVVSVRKYIDINKIEFTGYSISPMNFLEVHFNLNNSNKHIATLGVKSAETNKWRYNVDIGRKKTENKYFIEVREFPNGIDIPTEIIEYYYGGV</sequence>
<keyword evidence="1" id="KW-1133">Transmembrane helix</keyword>
<feature type="transmembrane region" description="Helical" evidence="1">
    <location>
        <begin position="21"/>
        <end position="41"/>
    </location>
</feature>
<evidence type="ECO:0000313" key="3">
    <source>
        <dbReference type="Proteomes" id="UP000237934"/>
    </source>
</evidence>
<dbReference type="Proteomes" id="UP000237934">
    <property type="component" value="Unassembled WGS sequence"/>
</dbReference>
<reference evidence="2 3" key="1">
    <citation type="journal article" date="2018" name="Pathog. Dis.">
        <title>Whole-genome sequencing based characterization of antimicrobial resistance in Enterococcus.</title>
        <authorList>
            <person name="Tyson G."/>
        </authorList>
    </citation>
    <scope>NUCLEOTIDE SEQUENCE [LARGE SCALE GENOMIC DNA]</scope>
    <source>
        <strain evidence="2 3">CVM N55263</strain>
    </source>
</reference>
<evidence type="ECO:0000313" key="2">
    <source>
        <dbReference type="EMBL" id="PQF24081.1"/>
    </source>
</evidence>
<evidence type="ECO:0000256" key="1">
    <source>
        <dbReference type="SAM" id="Phobius"/>
    </source>
</evidence>
<proteinExistence type="predicted"/>
<keyword evidence="1" id="KW-0472">Membrane</keyword>
<keyword evidence="1" id="KW-0812">Transmembrane</keyword>
<gene>
    <name evidence="2" type="ORF">CUS89_04850</name>
</gene>
<dbReference type="EMBL" id="PUAP01000017">
    <property type="protein sequence ID" value="PQF24081.1"/>
    <property type="molecule type" value="Genomic_DNA"/>
</dbReference>
<accession>A0A2S7RW24</accession>
<comment type="caution">
    <text evidence="2">The sequence shown here is derived from an EMBL/GenBank/DDBJ whole genome shotgun (WGS) entry which is preliminary data.</text>
</comment>
<dbReference type="AlphaFoldDB" id="A0A2S7RW24"/>
<organism evidence="2 3">
    <name type="scientific">Enterococcus mundtii</name>
    <dbReference type="NCBI Taxonomy" id="53346"/>
    <lineage>
        <taxon>Bacteria</taxon>
        <taxon>Bacillati</taxon>
        <taxon>Bacillota</taxon>
        <taxon>Bacilli</taxon>
        <taxon>Lactobacillales</taxon>
        <taxon>Enterococcaceae</taxon>
        <taxon>Enterococcus</taxon>
    </lineage>
</organism>
<protein>
    <submittedName>
        <fullName evidence="2">Uncharacterized protein</fullName>
    </submittedName>
</protein>